<protein>
    <submittedName>
        <fullName evidence="1">Uncharacterized protein</fullName>
    </submittedName>
</protein>
<accession>A0ABR3VSF0</accession>
<dbReference type="EMBL" id="JAZHXJ010001605">
    <property type="protein sequence ID" value="KAL1844588.1"/>
    <property type="molecule type" value="Genomic_DNA"/>
</dbReference>
<dbReference type="Proteomes" id="UP001586593">
    <property type="component" value="Unassembled WGS sequence"/>
</dbReference>
<name>A0ABR3VSF0_9PEZI</name>
<proteinExistence type="predicted"/>
<evidence type="ECO:0000313" key="1">
    <source>
        <dbReference type="EMBL" id="KAL1844588.1"/>
    </source>
</evidence>
<comment type="caution">
    <text evidence="1">The sequence shown here is derived from an EMBL/GenBank/DDBJ whole genome shotgun (WGS) entry which is preliminary data.</text>
</comment>
<evidence type="ECO:0000313" key="2">
    <source>
        <dbReference type="Proteomes" id="UP001586593"/>
    </source>
</evidence>
<gene>
    <name evidence="1" type="ORF">VTK73DRAFT_2247</name>
</gene>
<organism evidence="1 2">
    <name type="scientific">Phialemonium thermophilum</name>
    <dbReference type="NCBI Taxonomy" id="223376"/>
    <lineage>
        <taxon>Eukaryota</taxon>
        <taxon>Fungi</taxon>
        <taxon>Dikarya</taxon>
        <taxon>Ascomycota</taxon>
        <taxon>Pezizomycotina</taxon>
        <taxon>Sordariomycetes</taxon>
        <taxon>Sordariomycetidae</taxon>
        <taxon>Cephalothecales</taxon>
        <taxon>Cephalothecaceae</taxon>
        <taxon>Phialemonium</taxon>
    </lineage>
</organism>
<keyword evidence="2" id="KW-1185">Reference proteome</keyword>
<reference evidence="1 2" key="1">
    <citation type="journal article" date="2024" name="Commun. Biol.">
        <title>Comparative genomic analysis of thermophilic fungi reveals convergent evolutionary adaptations and gene losses.</title>
        <authorList>
            <person name="Steindorff A.S."/>
            <person name="Aguilar-Pontes M.V."/>
            <person name="Robinson A.J."/>
            <person name="Andreopoulos B."/>
            <person name="LaButti K."/>
            <person name="Kuo A."/>
            <person name="Mondo S."/>
            <person name="Riley R."/>
            <person name="Otillar R."/>
            <person name="Haridas S."/>
            <person name="Lipzen A."/>
            <person name="Grimwood J."/>
            <person name="Schmutz J."/>
            <person name="Clum A."/>
            <person name="Reid I.D."/>
            <person name="Moisan M.C."/>
            <person name="Butler G."/>
            <person name="Nguyen T.T.M."/>
            <person name="Dewar K."/>
            <person name="Conant G."/>
            <person name="Drula E."/>
            <person name="Henrissat B."/>
            <person name="Hansel C."/>
            <person name="Singer S."/>
            <person name="Hutchinson M.I."/>
            <person name="de Vries R.P."/>
            <person name="Natvig D.O."/>
            <person name="Powell A.J."/>
            <person name="Tsang A."/>
            <person name="Grigoriev I.V."/>
        </authorList>
    </citation>
    <scope>NUCLEOTIDE SEQUENCE [LARGE SCALE GENOMIC DNA]</scope>
    <source>
        <strain evidence="1 2">ATCC 24622</strain>
    </source>
</reference>
<sequence length="84" mass="9275">MQTRSEPLLTQLPLSPSESSAPCRVWLRATQQVSFEVGDAYPQDGLLRMGSSPVRAPNSQASKVSARLAPPCHRSWRIMGRPSR</sequence>